<proteinExistence type="predicted"/>
<dbReference type="GO" id="GO:0005829">
    <property type="term" value="C:cytosol"/>
    <property type="evidence" value="ECO:0007669"/>
    <property type="project" value="TreeGrafter"/>
</dbReference>
<keyword evidence="1" id="KW-0547">Nucleotide-binding</keyword>
<evidence type="ECO:0000256" key="4">
    <source>
        <dbReference type="ARBA" id="ARBA00022840"/>
    </source>
</evidence>
<organism evidence="8 9">
    <name type="scientific">Oryctes borbonicus</name>
    <dbReference type="NCBI Taxonomy" id="1629725"/>
    <lineage>
        <taxon>Eukaryota</taxon>
        <taxon>Metazoa</taxon>
        <taxon>Ecdysozoa</taxon>
        <taxon>Arthropoda</taxon>
        <taxon>Hexapoda</taxon>
        <taxon>Insecta</taxon>
        <taxon>Pterygota</taxon>
        <taxon>Neoptera</taxon>
        <taxon>Endopterygota</taxon>
        <taxon>Coleoptera</taxon>
        <taxon>Polyphaga</taxon>
        <taxon>Scarabaeiformia</taxon>
        <taxon>Scarabaeidae</taxon>
        <taxon>Dynastinae</taxon>
        <taxon>Oryctes</taxon>
    </lineage>
</organism>
<dbReference type="OrthoDB" id="434041at2759"/>
<keyword evidence="9" id="KW-1185">Reference proteome</keyword>
<dbReference type="InterPro" id="IPR027417">
    <property type="entry name" value="P-loop_NTPase"/>
</dbReference>
<dbReference type="GO" id="GO:0005524">
    <property type="term" value="F:ATP binding"/>
    <property type="evidence" value="ECO:0007669"/>
    <property type="project" value="UniProtKB-KW"/>
</dbReference>
<protein>
    <submittedName>
        <fullName evidence="8">Helicase</fullName>
    </submittedName>
</protein>
<evidence type="ECO:0000256" key="5">
    <source>
        <dbReference type="SAM" id="MobiDB-lite"/>
    </source>
</evidence>
<keyword evidence="2" id="KW-0378">Hydrolase</keyword>
<dbReference type="GO" id="GO:0016787">
    <property type="term" value="F:hydrolase activity"/>
    <property type="evidence" value="ECO:0007669"/>
    <property type="project" value="UniProtKB-KW"/>
</dbReference>
<dbReference type="InterPro" id="IPR014001">
    <property type="entry name" value="Helicase_ATP-bd"/>
</dbReference>
<dbReference type="PROSITE" id="PS00039">
    <property type="entry name" value="DEAD_ATP_HELICASE"/>
    <property type="match status" value="1"/>
</dbReference>
<dbReference type="CDD" id="cd18787">
    <property type="entry name" value="SF2_C_DEAD"/>
    <property type="match status" value="1"/>
</dbReference>
<comment type="caution">
    <text evidence="8">The sequence shown here is derived from an EMBL/GenBank/DDBJ whole genome shotgun (WGS) entry which is preliminary data.</text>
</comment>
<dbReference type="PROSITE" id="PS51194">
    <property type="entry name" value="HELICASE_CTER"/>
    <property type="match status" value="1"/>
</dbReference>
<feature type="domain" description="Helicase C-terminal" evidence="7">
    <location>
        <begin position="260"/>
        <end position="414"/>
    </location>
</feature>
<feature type="region of interest" description="Disordered" evidence="5">
    <location>
        <begin position="564"/>
        <end position="590"/>
    </location>
</feature>
<dbReference type="PROSITE" id="PS51192">
    <property type="entry name" value="HELICASE_ATP_BIND_1"/>
    <property type="match status" value="1"/>
</dbReference>
<evidence type="ECO:0000259" key="6">
    <source>
        <dbReference type="PROSITE" id="PS51192"/>
    </source>
</evidence>
<dbReference type="Pfam" id="PF00270">
    <property type="entry name" value="DEAD"/>
    <property type="match status" value="1"/>
</dbReference>
<evidence type="ECO:0000256" key="2">
    <source>
        <dbReference type="ARBA" id="ARBA00022801"/>
    </source>
</evidence>
<dbReference type="GO" id="GO:0003676">
    <property type="term" value="F:nucleic acid binding"/>
    <property type="evidence" value="ECO:0007669"/>
    <property type="project" value="InterPro"/>
</dbReference>
<keyword evidence="3 8" id="KW-0347">Helicase</keyword>
<sequence>MTSIFAHNFDDKPRTKDVLIEEDLQFNALLLSQSTLTGLSNAGYRVPSPIQLKAIPIGKCGFDLIVKSKSGTGKTAVFSIITLELVNVNKNAVQVLMLAPTREIVVQIEAVLKSLGAPVEGLFIHSFIGGLPIEQDIKNLQKCHIAVGAPGRIRHLIELGALKTNAIRLFVLDEADKLVSSDMRSDVDYISNKLPIEKQVIASSATYSDDVHTYLSNVMSAPTFVEPNTDTPLLLGLKQFVSLVKGNMNVLHQLNMKNEELVRLLSHVTFSQCLVFTNYQGRAESISNTLNRKGWNSMHISGIQSQSERLKVMSSFREGKCRILLSTDLSARGIDAANVDLVINYDVPLEPSTYLHRMGRAGRFGSHGVCVTIAANAKELEDYRVILGNIGGTEMFVPQLPADENLPSDLWSADTKSFELIQGMLRSGSESTNRNEIVNSIVDWKMRVTSRNQTNTKINKETVKDRVDNSSIDENIKETSSQMPSNEDKTEMSIQNFNSHSSADIETLLELNKVKEENLKTNISKQYALSLLEGLASGKEISNLETVSQNTSPKQEALENILLDTLQSKKRKRDHGSGTSEPKVKLEESRRLDQTKYKNVALLNATKLICESYSADKISEDITSNLDPYFKAEIEDTYKQSSALNTTEDVLNSIASGKIENIFRDIVLEDKEIQEIDEVPDLALNEQPYNKDLEDIFKSSYDYAINSEKTHWLGALEDELIEEMSLTDQIVDTPGETLPEESCDFSFEVPKRKKHKSKKKKTFKDFTQKSKADPNDQTMESYNAQEETEIDNKVEPSDYYHSGLYSDYEYSSNEHFAMCFNQYSDELEQKLQTFDDIESFNKWFADWQWQVQGVRDYIQQNIYLQEMNKYAYGKNS</sequence>
<feature type="compositionally biased region" description="Basic and acidic residues" evidence="5">
    <location>
        <begin position="763"/>
        <end position="774"/>
    </location>
</feature>
<accession>A0A0T6BDZ0</accession>
<evidence type="ECO:0000256" key="1">
    <source>
        <dbReference type="ARBA" id="ARBA00022741"/>
    </source>
</evidence>
<dbReference type="SMART" id="SM00487">
    <property type="entry name" value="DEXDc"/>
    <property type="match status" value="1"/>
</dbReference>
<dbReference type="EMBL" id="LJIG01001388">
    <property type="protein sequence ID" value="KRT85552.1"/>
    <property type="molecule type" value="Genomic_DNA"/>
</dbReference>
<dbReference type="AlphaFoldDB" id="A0A0T6BDZ0"/>
<dbReference type="InterPro" id="IPR011545">
    <property type="entry name" value="DEAD/DEAH_box_helicase_dom"/>
</dbReference>
<dbReference type="InterPro" id="IPR050079">
    <property type="entry name" value="DEAD_box_RNA_helicase"/>
</dbReference>
<keyword evidence="4" id="KW-0067">ATP-binding</keyword>
<dbReference type="GO" id="GO:0003724">
    <property type="term" value="F:RNA helicase activity"/>
    <property type="evidence" value="ECO:0007669"/>
    <property type="project" value="TreeGrafter"/>
</dbReference>
<dbReference type="Proteomes" id="UP000051574">
    <property type="component" value="Unassembled WGS sequence"/>
</dbReference>
<evidence type="ECO:0000313" key="9">
    <source>
        <dbReference type="Proteomes" id="UP000051574"/>
    </source>
</evidence>
<reference evidence="8 9" key="1">
    <citation type="submission" date="2015-09" db="EMBL/GenBank/DDBJ databases">
        <title>Draft genome of the scarab beetle Oryctes borbonicus.</title>
        <authorList>
            <person name="Meyer J.M."/>
            <person name="Markov G.V."/>
            <person name="Baskaran P."/>
            <person name="Herrmann M."/>
            <person name="Sommer R.J."/>
            <person name="Roedelsperger C."/>
        </authorList>
    </citation>
    <scope>NUCLEOTIDE SEQUENCE [LARGE SCALE GENOMIC DNA]</scope>
    <source>
        <strain evidence="8">OB123</strain>
        <tissue evidence="8">Whole animal</tissue>
    </source>
</reference>
<dbReference type="InterPro" id="IPR001650">
    <property type="entry name" value="Helicase_C-like"/>
</dbReference>
<name>A0A0T6BDZ0_9SCAR</name>
<dbReference type="SUPFAM" id="SSF52540">
    <property type="entry name" value="P-loop containing nucleoside triphosphate hydrolases"/>
    <property type="match status" value="1"/>
</dbReference>
<dbReference type="SMART" id="SM00490">
    <property type="entry name" value="HELICc"/>
    <property type="match status" value="1"/>
</dbReference>
<dbReference type="InterPro" id="IPR000629">
    <property type="entry name" value="RNA-helicase_DEAD-box_CS"/>
</dbReference>
<evidence type="ECO:0000259" key="7">
    <source>
        <dbReference type="PROSITE" id="PS51194"/>
    </source>
</evidence>
<dbReference type="PANTHER" id="PTHR47959:SF1">
    <property type="entry name" value="ATP-DEPENDENT RNA HELICASE DBPA"/>
    <property type="match status" value="1"/>
</dbReference>
<evidence type="ECO:0000256" key="3">
    <source>
        <dbReference type="ARBA" id="ARBA00022806"/>
    </source>
</evidence>
<dbReference type="Pfam" id="PF00271">
    <property type="entry name" value="Helicase_C"/>
    <property type="match status" value="1"/>
</dbReference>
<dbReference type="Gene3D" id="3.40.50.300">
    <property type="entry name" value="P-loop containing nucleotide triphosphate hydrolases"/>
    <property type="match status" value="2"/>
</dbReference>
<dbReference type="PANTHER" id="PTHR47959">
    <property type="entry name" value="ATP-DEPENDENT RNA HELICASE RHLE-RELATED"/>
    <property type="match status" value="1"/>
</dbReference>
<feature type="region of interest" description="Disordered" evidence="5">
    <location>
        <begin position="759"/>
        <end position="781"/>
    </location>
</feature>
<feature type="domain" description="Helicase ATP-binding" evidence="6">
    <location>
        <begin position="55"/>
        <end position="225"/>
    </location>
</feature>
<gene>
    <name evidence="8" type="ORF">AMK59_459</name>
</gene>
<evidence type="ECO:0000313" key="8">
    <source>
        <dbReference type="EMBL" id="KRT85552.1"/>
    </source>
</evidence>